<accession>A0ABQ0E2P9</accession>
<sequence length="572" mass="64592">MKRQKNALRIAIISLFTFFFLFSTAGATPNEGATIVKTPQSNSLKEKNDGQTQISFVIPGQEWTIMYNMNRPGGPTGQDNPPQFNKKKIGASVTIGHTTYYPVVSDGYNSRQPNHPDNNRIVYYLREEGDQVYIRYSEAEEEQLLFDYNLEEGDYFFLKKFTEKRERIPVKLVKKDIVQMAGAMRRVYYFEYLYAEKHRELSTLNYTDDFCWIEGLGTPWDFVSYDAHEITGSYPPKCIYFTNAQGVKYGIFGHASDSESAHKEGAALPTYEYPKNTPTTGASLSENSEDTFLSIAVPKHKWSIKLPAGSALNVTDKDQYYTMKFEEPVVHDKEIYYVLESSIGRINEKGASRTVYFDVRDTEGKVLVYNFPIPIIDYNKWVIGKYYPLHSEKAIRTKGQEGDIIYSTLKKITTEQIAGADRKCYYFEDIDAPKTASQADALRNYKWVEGIGTESGSVVFVRKNAEGMPAAQNVCFTESNDLSYPVFGGECGHADQAEWIDTPADLCKVILHDGVLQIVASDNLPHSLKVFTLTGELLMNVSSFTNSYTASLPNAHTLLIVIDKAGRKVVAQ</sequence>
<proteinExistence type="predicted"/>
<name>A0ABQ0E2P9_9PORP</name>
<dbReference type="EMBL" id="BAAFSF010000004">
    <property type="protein sequence ID" value="GAB1251973.1"/>
    <property type="molecule type" value="Genomic_DNA"/>
</dbReference>
<comment type="caution">
    <text evidence="2">The sequence shown here is derived from an EMBL/GenBank/DDBJ whole genome shotgun (WGS) entry which is preliminary data.</text>
</comment>
<evidence type="ECO:0000256" key="1">
    <source>
        <dbReference type="SAM" id="SignalP"/>
    </source>
</evidence>
<protein>
    <submittedName>
        <fullName evidence="2">Uncharacterized protein</fullName>
    </submittedName>
</protein>
<reference evidence="2 3" key="1">
    <citation type="journal article" date="2025" name="Int. J. Syst. Evol. Microbiol.">
        <title>Desulfovibrio falkowii sp. nov., Porphyromonas miyakawae sp. nov., Mediterraneibacter flintii sp. nov. and Owariibacterium komagatae gen. nov., sp. nov., isolated from human faeces.</title>
        <authorList>
            <person name="Hamaguchi T."/>
            <person name="Ohara M."/>
            <person name="Hisatomi A."/>
            <person name="Sekiguchi K."/>
            <person name="Takeda J.I."/>
            <person name="Ueyama J."/>
            <person name="Ito M."/>
            <person name="Nishiwaki H."/>
            <person name="Ogi T."/>
            <person name="Hirayama M."/>
            <person name="Ohkuma M."/>
            <person name="Sakamoto M."/>
            <person name="Ohno K."/>
        </authorList>
    </citation>
    <scope>NUCLEOTIDE SEQUENCE [LARGE SCALE GENOMIC DNA]</scope>
    <source>
        <strain evidence="2 3">13CB11C</strain>
    </source>
</reference>
<evidence type="ECO:0000313" key="2">
    <source>
        <dbReference type="EMBL" id="GAB1251973.1"/>
    </source>
</evidence>
<feature type="signal peptide" evidence="1">
    <location>
        <begin position="1"/>
        <end position="27"/>
    </location>
</feature>
<evidence type="ECO:0000313" key="3">
    <source>
        <dbReference type="Proteomes" id="UP001628220"/>
    </source>
</evidence>
<dbReference type="Proteomes" id="UP001628220">
    <property type="component" value="Unassembled WGS sequence"/>
</dbReference>
<feature type="chain" id="PRO_5046697761" evidence="1">
    <location>
        <begin position="28"/>
        <end position="572"/>
    </location>
</feature>
<organism evidence="2 3">
    <name type="scientific">Porphyromonas miyakawae</name>
    <dbReference type="NCBI Taxonomy" id="3137470"/>
    <lineage>
        <taxon>Bacteria</taxon>
        <taxon>Pseudomonadati</taxon>
        <taxon>Bacteroidota</taxon>
        <taxon>Bacteroidia</taxon>
        <taxon>Bacteroidales</taxon>
        <taxon>Porphyromonadaceae</taxon>
        <taxon>Porphyromonas</taxon>
    </lineage>
</organism>
<keyword evidence="1" id="KW-0732">Signal</keyword>
<gene>
    <name evidence="2" type="ORF">Tsumi_10790</name>
</gene>
<dbReference type="RefSeq" id="WP_411915747.1">
    <property type="nucleotide sequence ID" value="NZ_BAAFSF010000004.1"/>
</dbReference>
<keyword evidence="3" id="KW-1185">Reference proteome</keyword>